<protein>
    <submittedName>
        <fullName evidence="1">Uncharacterized protein</fullName>
    </submittedName>
</protein>
<proteinExistence type="predicted"/>
<dbReference type="Proteomes" id="UP000760480">
    <property type="component" value="Unassembled WGS sequence"/>
</dbReference>
<comment type="caution">
    <text evidence="1">The sequence shown here is derived from an EMBL/GenBank/DDBJ whole genome shotgun (WGS) entry which is preliminary data.</text>
</comment>
<sequence length="105" mass="11676">MGKELDTNKTYLGKVEIRSIKDHLIVERKINGKSVKGSAAIESAAGGDAQVLRIRFTEDGDSYEQTCLVNSDLDNYARISCYLYKPGIKTMQPGLEVLFHDHTAK</sequence>
<accession>A0ABX1TIH8</accession>
<gene>
    <name evidence="1" type="ORF">E4P82_08210</name>
</gene>
<evidence type="ECO:0000313" key="1">
    <source>
        <dbReference type="EMBL" id="NMQ19181.1"/>
    </source>
</evidence>
<keyword evidence="2" id="KW-1185">Reference proteome</keyword>
<reference evidence="1 2" key="1">
    <citation type="submission" date="2019-03" db="EMBL/GenBank/DDBJ databases">
        <title>Metabolic reconstructions from genomes of highly enriched 'Candidatus Accumulibacter' and 'Candidatus Competibacter' bioreactor populations.</title>
        <authorList>
            <person name="Annavajhala M.K."/>
            <person name="Welles L."/>
            <person name="Abbas B."/>
            <person name="Sorokin D."/>
            <person name="Park H."/>
            <person name="Van Loosdrecht M."/>
            <person name="Chandran K."/>
        </authorList>
    </citation>
    <scope>NUCLEOTIDE SEQUENCE [LARGE SCALE GENOMIC DNA]</scope>
    <source>
        <strain evidence="1 2">SBR_G</strain>
    </source>
</reference>
<name>A0ABX1TIH8_9GAMM</name>
<evidence type="ECO:0000313" key="2">
    <source>
        <dbReference type="Proteomes" id="UP000760480"/>
    </source>
</evidence>
<organism evidence="1 2">
    <name type="scientific">Candidatus Competibacter phosphatis</name>
    <dbReference type="NCBI Taxonomy" id="221280"/>
    <lineage>
        <taxon>Bacteria</taxon>
        <taxon>Pseudomonadati</taxon>
        <taxon>Pseudomonadota</taxon>
        <taxon>Gammaproteobacteria</taxon>
        <taxon>Candidatus Competibacteraceae</taxon>
        <taxon>Candidatus Competibacter</taxon>
    </lineage>
</organism>
<dbReference type="EMBL" id="SPMZ01000022">
    <property type="protein sequence ID" value="NMQ19181.1"/>
    <property type="molecule type" value="Genomic_DNA"/>
</dbReference>
<dbReference type="RefSeq" id="WP_169248441.1">
    <property type="nucleotide sequence ID" value="NZ_SPMZ01000022.1"/>
</dbReference>